<gene>
    <name evidence="2" type="ORF">V6N12_036124</name>
</gene>
<keyword evidence="1" id="KW-0472">Membrane</keyword>
<name>A0ABR2EQ67_9ROSI</name>
<dbReference type="EMBL" id="JBBPBM010000011">
    <property type="protein sequence ID" value="KAK8563990.1"/>
    <property type="molecule type" value="Genomic_DNA"/>
</dbReference>
<feature type="transmembrane region" description="Helical" evidence="1">
    <location>
        <begin position="44"/>
        <end position="65"/>
    </location>
</feature>
<reference evidence="2 3" key="1">
    <citation type="journal article" date="2024" name="G3 (Bethesda)">
        <title>Genome assembly of Hibiscus sabdariffa L. provides insights into metabolisms of medicinal natural products.</title>
        <authorList>
            <person name="Kim T."/>
        </authorList>
    </citation>
    <scope>NUCLEOTIDE SEQUENCE [LARGE SCALE GENOMIC DNA]</scope>
    <source>
        <strain evidence="2">TK-2024</strain>
        <tissue evidence="2">Old leaves</tissue>
    </source>
</reference>
<feature type="transmembrane region" description="Helical" evidence="1">
    <location>
        <begin position="80"/>
        <end position="97"/>
    </location>
</feature>
<comment type="caution">
    <text evidence="2">The sequence shown here is derived from an EMBL/GenBank/DDBJ whole genome shotgun (WGS) entry which is preliminary data.</text>
</comment>
<accession>A0ABR2EQ67</accession>
<evidence type="ECO:0000313" key="3">
    <source>
        <dbReference type="Proteomes" id="UP001472677"/>
    </source>
</evidence>
<keyword evidence="1" id="KW-0812">Transmembrane</keyword>
<proteinExistence type="predicted"/>
<keyword evidence="3" id="KW-1185">Reference proteome</keyword>
<evidence type="ECO:0000256" key="1">
    <source>
        <dbReference type="SAM" id="Phobius"/>
    </source>
</evidence>
<dbReference type="Proteomes" id="UP001472677">
    <property type="component" value="Unassembled WGS sequence"/>
</dbReference>
<keyword evidence="1" id="KW-1133">Transmembrane helix</keyword>
<feature type="transmembrane region" description="Helical" evidence="1">
    <location>
        <begin position="12"/>
        <end position="32"/>
    </location>
</feature>
<sequence length="98" mass="10801">MEAPTRTLKACLTYIAFPVVIVSPTLGTHFNVQQLEFTLMPSSFVAKVVVIVLLDSEIPTAVYALESSCSLLISSPPDRFASSMALPLYFLFWAYLLP</sequence>
<evidence type="ECO:0000313" key="2">
    <source>
        <dbReference type="EMBL" id="KAK8563990.1"/>
    </source>
</evidence>
<organism evidence="2 3">
    <name type="scientific">Hibiscus sabdariffa</name>
    <name type="common">roselle</name>
    <dbReference type="NCBI Taxonomy" id="183260"/>
    <lineage>
        <taxon>Eukaryota</taxon>
        <taxon>Viridiplantae</taxon>
        <taxon>Streptophyta</taxon>
        <taxon>Embryophyta</taxon>
        <taxon>Tracheophyta</taxon>
        <taxon>Spermatophyta</taxon>
        <taxon>Magnoliopsida</taxon>
        <taxon>eudicotyledons</taxon>
        <taxon>Gunneridae</taxon>
        <taxon>Pentapetalae</taxon>
        <taxon>rosids</taxon>
        <taxon>malvids</taxon>
        <taxon>Malvales</taxon>
        <taxon>Malvaceae</taxon>
        <taxon>Malvoideae</taxon>
        <taxon>Hibiscus</taxon>
    </lineage>
</organism>
<protein>
    <submittedName>
        <fullName evidence="2">Uncharacterized protein</fullName>
    </submittedName>
</protein>